<feature type="region of interest" description="Disordered" evidence="4">
    <location>
        <begin position="451"/>
        <end position="497"/>
    </location>
</feature>
<keyword evidence="3" id="KW-0443">Lipid metabolism</keyword>
<reference evidence="6 7" key="1">
    <citation type="submission" date="2015-01" db="EMBL/GenBank/DDBJ databases">
        <title>The Genome Sequence of Rhinocladiella mackenzie CBS 650.93.</title>
        <authorList>
            <consortium name="The Broad Institute Genomics Platform"/>
            <person name="Cuomo C."/>
            <person name="de Hoog S."/>
            <person name="Gorbushina A."/>
            <person name="Stielow B."/>
            <person name="Teixiera M."/>
            <person name="Abouelleil A."/>
            <person name="Chapman S.B."/>
            <person name="Priest M."/>
            <person name="Young S.K."/>
            <person name="Wortman J."/>
            <person name="Nusbaum C."/>
            <person name="Birren B."/>
        </authorList>
    </citation>
    <scope>NUCLEOTIDE SEQUENCE [LARGE SCALE GENOMIC DNA]</scope>
    <source>
        <strain evidence="6 7">CBS 650.93</strain>
    </source>
</reference>
<feature type="region of interest" description="Disordered" evidence="4">
    <location>
        <begin position="1"/>
        <end position="57"/>
    </location>
</feature>
<evidence type="ECO:0000256" key="2">
    <source>
        <dbReference type="ARBA" id="ARBA00022963"/>
    </source>
</evidence>
<dbReference type="InterPro" id="IPR002641">
    <property type="entry name" value="PNPLA_dom"/>
</dbReference>
<dbReference type="VEuPathDB" id="FungiDB:Z518_05312"/>
<dbReference type="AlphaFoldDB" id="A0A0D2IF55"/>
<dbReference type="HOGENOM" id="CLU_042704_0_0_1"/>
<dbReference type="STRING" id="1442369.A0A0D2IF55"/>
<dbReference type="RefSeq" id="XP_013271580.1">
    <property type="nucleotide sequence ID" value="XM_013416126.1"/>
</dbReference>
<dbReference type="GO" id="GO:0016042">
    <property type="term" value="P:lipid catabolic process"/>
    <property type="evidence" value="ECO:0007669"/>
    <property type="project" value="UniProtKB-KW"/>
</dbReference>
<organism evidence="6 7">
    <name type="scientific">Rhinocladiella mackenziei CBS 650.93</name>
    <dbReference type="NCBI Taxonomy" id="1442369"/>
    <lineage>
        <taxon>Eukaryota</taxon>
        <taxon>Fungi</taxon>
        <taxon>Dikarya</taxon>
        <taxon>Ascomycota</taxon>
        <taxon>Pezizomycotina</taxon>
        <taxon>Eurotiomycetes</taxon>
        <taxon>Chaetothyriomycetidae</taxon>
        <taxon>Chaetothyriales</taxon>
        <taxon>Herpotrichiellaceae</taxon>
        <taxon>Rhinocladiella</taxon>
    </lineage>
</organism>
<dbReference type="InterPro" id="IPR016035">
    <property type="entry name" value="Acyl_Trfase/lysoPLipase"/>
</dbReference>
<dbReference type="GO" id="GO:0046486">
    <property type="term" value="P:glycerolipid metabolic process"/>
    <property type="evidence" value="ECO:0007669"/>
    <property type="project" value="UniProtKB-ARBA"/>
</dbReference>
<dbReference type="GO" id="GO:0016020">
    <property type="term" value="C:membrane"/>
    <property type="evidence" value="ECO:0007669"/>
    <property type="project" value="TreeGrafter"/>
</dbReference>
<dbReference type="OrthoDB" id="1658288at2759"/>
<name>A0A0D2IF55_9EURO</name>
<evidence type="ECO:0000256" key="4">
    <source>
        <dbReference type="SAM" id="MobiDB-lite"/>
    </source>
</evidence>
<evidence type="ECO:0000256" key="1">
    <source>
        <dbReference type="ARBA" id="ARBA00022801"/>
    </source>
</evidence>
<keyword evidence="7" id="KW-1185">Reference proteome</keyword>
<gene>
    <name evidence="6" type="ORF">Z518_05312</name>
</gene>
<keyword evidence="2" id="KW-0442">Lipid degradation</keyword>
<accession>A0A0D2IF55</accession>
<dbReference type="GO" id="GO:0019369">
    <property type="term" value="P:arachidonate metabolic process"/>
    <property type="evidence" value="ECO:0007669"/>
    <property type="project" value="TreeGrafter"/>
</dbReference>
<evidence type="ECO:0000256" key="3">
    <source>
        <dbReference type="ARBA" id="ARBA00023098"/>
    </source>
</evidence>
<dbReference type="SUPFAM" id="SSF52151">
    <property type="entry name" value="FabD/lysophospholipase-like"/>
    <property type="match status" value="1"/>
</dbReference>
<sequence>MTEVVNLETQNDPHPPKSALRRPDSSPPKPHVQVGFVEPRTDSTVEPEASTQSETSDLLTTSPLWSRKLILTLDGGGIRVYSSLVILRALMKEIENIEKNLKPEALSSAATDRISRKDIPDHVFGEGKYLPCHYFDYIGGTSTGGLIAIMLGMLGMSVDECIDKFEKNQSVPQTKEDSLLWDFFKIHKFSFNSPSASLLVPPNSGKFKKDAFQCQTLALCTVMDNQEDKPKPKPYAFCSYEDYSTLHAPPSIEEVAEAITARRSSKPRLGQYFDGSKQPELRDPTVEVMKEVHELFSLHDPSIELILSFGWDDDHSPQHFVERLRRSRNRTLEPSNEMKHTYKMYHRFDIHLGIFKKHIFRKMETATTKWLEEPKHMEEIRTYANILVERRRGRARTPRWESFALGVRYFCPHEECSLKGHALESRDDYFDHLNTEHALMKNIMKSKLEKSRPVRKVRSLKSMGRGGNSAEMKSREPPTSAGPVDLEVELDRGRKFQ</sequence>
<dbReference type="EMBL" id="KN847478">
    <property type="protein sequence ID" value="KIX04444.1"/>
    <property type="molecule type" value="Genomic_DNA"/>
</dbReference>
<proteinExistence type="predicted"/>
<keyword evidence="1" id="KW-0378">Hydrolase</keyword>
<dbReference type="Pfam" id="PF01734">
    <property type="entry name" value="Patatin"/>
    <property type="match status" value="1"/>
</dbReference>
<feature type="domain" description="PNPLA" evidence="5">
    <location>
        <begin position="71"/>
        <end position="166"/>
    </location>
</feature>
<evidence type="ECO:0000313" key="7">
    <source>
        <dbReference type="Proteomes" id="UP000053617"/>
    </source>
</evidence>
<dbReference type="PANTHER" id="PTHR24185">
    <property type="entry name" value="CALCIUM-INDEPENDENT PHOSPHOLIPASE A2-GAMMA"/>
    <property type="match status" value="1"/>
</dbReference>
<dbReference type="Gene3D" id="3.40.1090.10">
    <property type="entry name" value="Cytosolic phospholipase A2 catalytic domain"/>
    <property type="match status" value="1"/>
</dbReference>
<dbReference type="Proteomes" id="UP000053617">
    <property type="component" value="Unassembled WGS sequence"/>
</dbReference>
<dbReference type="GO" id="GO:0047499">
    <property type="term" value="F:calcium-independent phospholipase A2 activity"/>
    <property type="evidence" value="ECO:0007669"/>
    <property type="project" value="TreeGrafter"/>
</dbReference>
<evidence type="ECO:0000259" key="5">
    <source>
        <dbReference type="Pfam" id="PF01734"/>
    </source>
</evidence>
<dbReference type="PANTHER" id="PTHR24185:SF1">
    <property type="entry name" value="CALCIUM-INDEPENDENT PHOSPHOLIPASE A2-GAMMA"/>
    <property type="match status" value="1"/>
</dbReference>
<protein>
    <recommendedName>
        <fullName evidence="5">PNPLA domain-containing protein</fullName>
    </recommendedName>
</protein>
<evidence type="ECO:0000313" key="6">
    <source>
        <dbReference type="EMBL" id="KIX04444.1"/>
    </source>
</evidence>
<dbReference type="GeneID" id="25293383"/>